<reference evidence="2 3" key="1">
    <citation type="submission" date="2019-11" db="EMBL/GenBank/DDBJ databases">
        <title>Spirosoma endbachense sp. nov., isolated from a natural salt meadow.</title>
        <authorList>
            <person name="Rojas J."/>
            <person name="Ambika Manirajan B."/>
            <person name="Ratering S."/>
            <person name="Suarez C."/>
            <person name="Geissler-Plaum R."/>
            <person name="Schnell S."/>
        </authorList>
    </citation>
    <scope>NUCLEOTIDE SEQUENCE [LARGE SCALE GENOMIC DNA]</scope>
    <source>
        <strain evidence="2 3">I-24</strain>
    </source>
</reference>
<dbReference type="KEGG" id="senf:GJR95_27990"/>
<gene>
    <name evidence="2" type="ORF">GJR95_27990</name>
</gene>
<sequence>MPVYNGEQYLAQAIESILSQSYSRLELLVLDNGSSDNTARIVADYAQRDRRIRPLWEPVPLGYGGEVASNIAARQATGTFIAKLDADDIARPDRLAKQVAFLQANPDVFLVGSNLELIDSHGHITGIRTYPLIHEAIFNEFYLRFPIANPSVMYRNVLKEDLYVIRFSHFNDYYSLFLLINSGLRMQNLPECLTAYRIHNTNTVFTNLRVKWRSNVAIKESFIHDFGYVAPLSQRIKIAAITHIINLLPERILIKSMNKARQLIKA</sequence>
<dbReference type="EMBL" id="CP045997">
    <property type="protein sequence ID" value="QHW01487.1"/>
    <property type="molecule type" value="Genomic_DNA"/>
</dbReference>
<dbReference type="Proteomes" id="UP000464577">
    <property type="component" value="Chromosome"/>
</dbReference>
<organism evidence="2 3">
    <name type="scientific">Spirosoma endbachense</name>
    <dbReference type="NCBI Taxonomy" id="2666025"/>
    <lineage>
        <taxon>Bacteria</taxon>
        <taxon>Pseudomonadati</taxon>
        <taxon>Bacteroidota</taxon>
        <taxon>Cytophagia</taxon>
        <taxon>Cytophagales</taxon>
        <taxon>Cytophagaceae</taxon>
        <taxon>Spirosoma</taxon>
    </lineage>
</organism>
<accession>A0A6P1WCG9</accession>
<evidence type="ECO:0000313" key="3">
    <source>
        <dbReference type="Proteomes" id="UP000464577"/>
    </source>
</evidence>
<proteinExistence type="predicted"/>
<dbReference type="SUPFAM" id="SSF53448">
    <property type="entry name" value="Nucleotide-diphospho-sugar transferases"/>
    <property type="match status" value="1"/>
</dbReference>
<name>A0A6P1WCG9_9BACT</name>
<dbReference type="Pfam" id="PF00535">
    <property type="entry name" value="Glycos_transf_2"/>
    <property type="match status" value="1"/>
</dbReference>
<dbReference type="InterPro" id="IPR001173">
    <property type="entry name" value="Glyco_trans_2-like"/>
</dbReference>
<dbReference type="AlphaFoldDB" id="A0A6P1WCG9"/>
<keyword evidence="3" id="KW-1185">Reference proteome</keyword>
<dbReference type="InterPro" id="IPR029044">
    <property type="entry name" value="Nucleotide-diphossugar_trans"/>
</dbReference>
<keyword evidence="2" id="KW-0808">Transferase</keyword>
<dbReference type="PANTHER" id="PTHR22916:SF3">
    <property type="entry name" value="UDP-GLCNAC:BETAGAL BETA-1,3-N-ACETYLGLUCOSAMINYLTRANSFERASE-LIKE PROTEIN 1"/>
    <property type="match status" value="1"/>
</dbReference>
<evidence type="ECO:0000259" key="1">
    <source>
        <dbReference type="Pfam" id="PF00535"/>
    </source>
</evidence>
<dbReference type="GO" id="GO:0016758">
    <property type="term" value="F:hexosyltransferase activity"/>
    <property type="evidence" value="ECO:0007669"/>
    <property type="project" value="UniProtKB-ARBA"/>
</dbReference>
<dbReference type="Gene3D" id="3.90.550.10">
    <property type="entry name" value="Spore Coat Polysaccharide Biosynthesis Protein SpsA, Chain A"/>
    <property type="match status" value="1"/>
</dbReference>
<evidence type="ECO:0000313" key="2">
    <source>
        <dbReference type="EMBL" id="QHW01487.1"/>
    </source>
</evidence>
<dbReference type="PANTHER" id="PTHR22916">
    <property type="entry name" value="GLYCOSYLTRANSFERASE"/>
    <property type="match status" value="1"/>
</dbReference>
<feature type="domain" description="Glycosyltransferase 2-like" evidence="1">
    <location>
        <begin position="1"/>
        <end position="120"/>
    </location>
</feature>
<protein>
    <submittedName>
        <fullName evidence="2">Glycosyltransferase</fullName>
    </submittedName>
</protein>